<dbReference type="RefSeq" id="WP_221855448.1">
    <property type="nucleotide sequence ID" value="NZ_BAAAYV010000005.1"/>
</dbReference>
<dbReference type="SUPFAM" id="SSF48208">
    <property type="entry name" value="Six-hairpin glycosidases"/>
    <property type="match status" value="1"/>
</dbReference>
<dbReference type="InterPro" id="IPR012341">
    <property type="entry name" value="6hp_glycosidase-like_sf"/>
</dbReference>
<dbReference type="Pfam" id="PF22422">
    <property type="entry name" value="MGH1-like_GH"/>
    <property type="match status" value="1"/>
</dbReference>
<accession>A0ABP7B8A3</accession>
<dbReference type="InterPro" id="IPR054491">
    <property type="entry name" value="MGH1-like_GH"/>
</dbReference>
<evidence type="ECO:0000259" key="1">
    <source>
        <dbReference type="Pfam" id="PF22422"/>
    </source>
</evidence>
<sequence length="550" mass="60295">MTATEEALKRLREGDPVERAGLSDTALGGELASTGVRFAAVGGPLEERWHTALAELSQCVRALDDPAAGGRPVLNEGGVYWGAWIESTGTINAEVLSRFAPQIARDTLLLFARHQREDGMIPYKVTADGPAFSQIQIVTPLARVVWNHHLLTGRRDPGFLETMRDAMARYDAWLGEYRDTRGTGGVEAFCTFDTGHDLSPRFWFAPDRAFRGDARLCDPEAPLLPYVAPDLTANVACQRDYLALIDAELGGDPEPWREAARRSRDALYAQCFDDEDGFFYDRDRHGRLVRVQGDVLARVLADEVGDEPFFAESLRRYLMNTRKFLAHYGFTTIAMDDPRFDHDASRNSWGGPVNFLAQLRAPHAFEHHGHVAELATVSQPVLAALGVAERFPQCLDPWSGDAGFTEVYSPSILWFLDAIERYAGLLPRPDGEVWATGLAPTRLDHGAAADAVAYGRVIDGVEWELVADDERVEVLRGGRPACAFPRGWRAVCDPSGVVRAVVGVGAGPVRGSLDLPTGSVDLELVPNERVELDGTTIVSRGGVEFVAPVF</sequence>
<dbReference type="Proteomes" id="UP001410795">
    <property type="component" value="Unassembled WGS sequence"/>
</dbReference>
<evidence type="ECO:0000313" key="3">
    <source>
        <dbReference type="Proteomes" id="UP001410795"/>
    </source>
</evidence>
<protein>
    <recommendedName>
        <fullName evidence="1">Mannosylglycerate hydrolase MGH1-like glycoside hydrolase domain-containing protein</fullName>
    </recommendedName>
</protein>
<comment type="caution">
    <text evidence="2">The sequence shown here is derived from an EMBL/GenBank/DDBJ whole genome shotgun (WGS) entry which is preliminary data.</text>
</comment>
<dbReference type="EMBL" id="BAAAYV010000005">
    <property type="protein sequence ID" value="GAA3652552.1"/>
    <property type="molecule type" value="Genomic_DNA"/>
</dbReference>
<dbReference type="Gene3D" id="1.50.10.10">
    <property type="match status" value="1"/>
</dbReference>
<proteinExistence type="predicted"/>
<reference evidence="3" key="1">
    <citation type="journal article" date="2019" name="Int. J. Syst. Evol. Microbiol.">
        <title>The Global Catalogue of Microorganisms (GCM) 10K type strain sequencing project: providing services to taxonomists for standard genome sequencing and annotation.</title>
        <authorList>
            <consortium name="The Broad Institute Genomics Platform"/>
            <consortium name="The Broad Institute Genome Sequencing Center for Infectious Disease"/>
            <person name="Wu L."/>
            <person name="Ma J."/>
        </authorList>
    </citation>
    <scope>NUCLEOTIDE SEQUENCE [LARGE SCALE GENOMIC DNA]</scope>
    <source>
        <strain evidence="3">JCM 16546</strain>
    </source>
</reference>
<evidence type="ECO:0000313" key="2">
    <source>
        <dbReference type="EMBL" id="GAA3652552.1"/>
    </source>
</evidence>
<organism evidence="2 3">
    <name type="scientific">Microbacterium marinilacus</name>
    <dbReference type="NCBI Taxonomy" id="415209"/>
    <lineage>
        <taxon>Bacteria</taxon>
        <taxon>Bacillati</taxon>
        <taxon>Actinomycetota</taxon>
        <taxon>Actinomycetes</taxon>
        <taxon>Micrococcales</taxon>
        <taxon>Microbacteriaceae</taxon>
        <taxon>Microbacterium</taxon>
    </lineage>
</organism>
<keyword evidence="3" id="KW-1185">Reference proteome</keyword>
<name>A0ABP7B8A3_9MICO</name>
<gene>
    <name evidence="2" type="ORF">GCM10022202_10460</name>
</gene>
<dbReference type="InterPro" id="IPR008928">
    <property type="entry name" value="6-hairpin_glycosidase_sf"/>
</dbReference>
<feature type="domain" description="Mannosylglycerate hydrolase MGH1-like glycoside hydrolase" evidence="1">
    <location>
        <begin position="96"/>
        <end position="404"/>
    </location>
</feature>